<dbReference type="EMBL" id="SMGI01000001">
    <property type="protein sequence ID" value="TCK68961.1"/>
    <property type="molecule type" value="Genomic_DNA"/>
</dbReference>
<proteinExistence type="predicted"/>
<dbReference type="Proteomes" id="UP000295714">
    <property type="component" value="Unassembled WGS sequence"/>
</dbReference>
<evidence type="ECO:0008006" key="3">
    <source>
        <dbReference type="Google" id="ProtNLM"/>
    </source>
</evidence>
<accession>A0A4V2PU68</accession>
<comment type="caution">
    <text evidence="1">The sequence shown here is derived from an EMBL/GenBank/DDBJ whole genome shotgun (WGS) entry which is preliminary data.</text>
</comment>
<evidence type="ECO:0000313" key="2">
    <source>
        <dbReference type="Proteomes" id="UP000295714"/>
    </source>
</evidence>
<organism evidence="1 2">
    <name type="scientific">Winogradskyella wandonensis</name>
    <dbReference type="NCBI Taxonomy" id="1442586"/>
    <lineage>
        <taxon>Bacteria</taxon>
        <taxon>Pseudomonadati</taxon>
        <taxon>Bacteroidota</taxon>
        <taxon>Flavobacteriia</taxon>
        <taxon>Flavobacteriales</taxon>
        <taxon>Flavobacteriaceae</taxon>
        <taxon>Winogradskyella</taxon>
    </lineage>
</organism>
<sequence length="391" mass="45762">MKKTTLLFIFVLFLVSCGSKKKVERALTSGNYNEAIAKSIKKLSANKDAKRNQDYILLLKDAYDKANERDISTVSKLKASNNPEYYKRIYETYIALDRRQNAVKPLLPLQVNGRDVFFKTKDYTKQTLAARDNVSDFFYEKGLDLLESDDKFQIREAYNTLAYIEDINPNYEKTRALMQEAHELGTAHVAVSIENQTNQVIPRRLEEALLDFDTYGLNQFWTVYHAYKGDSLDYDYAMRLRLARINISPEQVREREVPRQREVKDGWQYKLDGNGNVMKDSLGNDIKEDKIITVRARLFEYEQFKQAEILADVTFTDLQNKQVLEQFNLDSGFVFENFYARFRGDRRALTVDDRDLVRNRAIPFPTNEQMIFDAGEDLKIRLKNIIQDYKL</sequence>
<dbReference type="RefSeq" id="WP_241974193.1">
    <property type="nucleotide sequence ID" value="NZ_SMGI01000001.1"/>
</dbReference>
<reference evidence="1 2" key="1">
    <citation type="journal article" date="2015" name="Stand. Genomic Sci.">
        <title>Genomic Encyclopedia of Bacterial and Archaeal Type Strains, Phase III: the genomes of soil and plant-associated and newly described type strains.</title>
        <authorList>
            <person name="Whitman W.B."/>
            <person name="Woyke T."/>
            <person name="Klenk H.P."/>
            <person name="Zhou Y."/>
            <person name="Lilburn T.G."/>
            <person name="Beck B.J."/>
            <person name="De Vos P."/>
            <person name="Vandamme P."/>
            <person name="Eisen J.A."/>
            <person name="Garrity G."/>
            <person name="Hugenholtz P."/>
            <person name="Kyrpides N.C."/>
        </authorList>
    </citation>
    <scope>NUCLEOTIDE SEQUENCE [LARGE SCALE GENOMIC DNA]</scope>
    <source>
        <strain evidence="1 2">CECT 8445</strain>
    </source>
</reference>
<protein>
    <recommendedName>
        <fullName evidence="3">Lipoprotein</fullName>
    </recommendedName>
</protein>
<keyword evidence="2" id="KW-1185">Reference proteome</keyword>
<dbReference type="PROSITE" id="PS51257">
    <property type="entry name" value="PROKAR_LIPOPROTEIN"/>
    <property type="match status" value="1"/>
</dbReference>
<dbReference type="AlphaFoldDB" id="A0A4V2PU68"/>
<name>A0A4V2PU68_9FLAO</name>
<gene>
    <name evidence="1" type="ORF">DFQ05_0471</name>
</gene>
<evidence type="ECO:0000313" key="1">
    <source>
        <dbReference type="EMBL" id="TCK68961.1"/>
    </source>
</evidence>